<comment type="similarity">
    <text evidence="1">Belongs to the cyclophilin-type PPIase family.</text>
</comment>
<organism evidence="4 5">
    <name type="scientific">Candidatus Gottesmanbacteria bacterium GW2011_GWA1_43_11</name>
    <dbReference type="NCBI Taxonomy" id="1618436"/>
    <lineage>
        <taxon>Bacteria</taxon>
        <taxon>Candidatus Gottesmaniibacteriota</taxon>
    </lineage>
</organism>
<evidence type="ECO:0000259" key="3">
    <source>
        <dbReference type="PROSITE" id="PS50072"/>
    </source>
</evidence>
<keyword evidence="1" id="KW-0697">Rotamase</keyword>
<comment type="caution">
    <text evidence="4">The sequence shown here is derived from an EMBL/GenBank/DDBJ whole genome shotgun (WGS) entry which is preliminary data.</text>
</comment>
<dbReference type="PROSITE" id="PS00170">
    <property type="entry name" value="CSA_PPIASE_1"/>
    <property type="match status" value="1"/>
</dbReference>
<dbReference type="AlphaFoldDB" id="A0A0G1CFK8"/>
<dbReference type="PANTHER" id="PTHR45625">
    <property type="entry name" value="PEPTIDYL-PROLYL CIS-TRANS ISOMERASE-RELATED"/>
    <property type="match status" value="1"/>
</dbReference>
<dbReference type="Proteomes" id="UP000034543">
    <property type="component" value="Unassembled WGS sequence"/>
</dbReference>
<dbReference type="EMBL" id="LCFB01000023">
    <property type="protein sequence ID" value="KKS84254.1"/>
    <property type="molecule type" value="Genomic_DNA"/>
</dbReference>
<dbReference type="InterPro" id="IPR044666">
    <property type="entry name" value="Cyclophilin_A-like"/>
</dbReference>
<dbReference type="PRINTS" id="PR00153">
    <property type="entry name" value="CSAPPISMRASE"/>
</dbReference>
<dbReference type="PANTHER" id="PTHR45625:SF3">
    <property type="entry name" value="PEPTIDYL-PROLYL CIS-TRANS ISOMERASE B-RELATED"/>
    <property type="match status" value="1"/>
</dbReference>
<dbReference type="InterPro" id="IPR002130">
    <property type="entry name" value="Cyclophilin-type_PPIase_dom"/>
</dbReference>
<dbReference type="PATRIC" id="fig|1618436.3.peg.1092"/>
<dbReference type="InterPro" id="IPR029000">
    <property type="entry name" value="Cyclophilin-like_dom_sf"/>
</dbReference>
<evidence type="ECO:0000256" key="2">
    <source>
        <dbReference type="SAM" id="MobiDB-lite"/>
    </source>
</evidence>
<dbReference type="Gene3D" id="2.40.100.10">
    <property type="entry name" value="Cyclophilin-like"/>
    <property type="match status" value="1"/>
</dbReference>
<evidence type="ECO:0000256" key="1">
    <source>
        <dbReference type="RuleBase" id="RU363019"/>
    </source>
</evidence>
<dbReference type="InterPro" id="IPR020892">
    <property type="entry name" value="Cyclophilin-type_PPIase_CS"/>
</dbReference>
<keyword evidence="1 4" id="KW-0413">Isomerase</keyword>
<evidence type="ECO:0000313" key="4">
    <source>
        <dbReference type="EMBL" id="KKS84254.1"/>
    </source>
</evidence>
<evidence type="ECO:0000313" key="5">
    <source>
        <dbReference type="Proteomes" id="UP000034543"/>
    </source>
</evidence>
<dbReference type="GO" id="GO:0003755">
    <property type="term" value="F:peptidyl-prolyl cis-trans isomerase activity"/>
    <property type="evidence" value="ECO:0007669"/>
    <property type="project" value="UniProtKB-UniRule"/>
</dbReference>
<feature type="domain" description="PPIase cyclophilin-type" evidence="3">
    <location>
        <begin position="74"/>
        <end position="220"/>
    </location>
</feature>
<reference evidence="4 5" key="1">
    <citation type="journal article" date="2015" name="Nature">
        <title>rRNA introns, odd ribosomes, and small enigmatic genomes across a large radiation of phyla.</title>
        <authorList>
            <person name="Brown C.T."/>
            <person name="Hug L.A."/>
            <person name="Thomas B.C."/>
            <person name="Sharon I."/>
            <person name="Castelle C.J."/>
            <person name="Singh A."/>
            <person name="Wilkins M.J."/>
            <person name="Williams K.H."/>
            <person name="Banfield J.F."/>
        </authorList>
    </citation>
    <scope>NUCLEOTIDE SEQUENCE [LARGE SCALE GENOMIC DNA]</scope>
</reference>
<comment type="catalytic activity">
    <reaction evidence="1">
        <text>[protein]-peptidylproline (omega=180) = [protein]-peptidylproline (omega=0)</text>
        <dbReference type="Rhea" id="RHEA:16237"/>
        <dbReference type="Rhea" id="RHEA-COMP:10747"/>
        <dbReference type="Rhea" id="RHEA-COMP:10748"/>
        <dbReference type="ChEBI" id="CHEBI:83833"/>
        <dbReference type="ChEBI" id="CHEBI:83834"/>
        <dbReference type="EC" id="5.2.1.8"/>
    </reaction>
</comment>
<sequence length="223" mass="24082">MQKWIGLGIAAVLIFLAIAFVGTRPASESSETLGEKTKMQTSPSTVPATQWSTEPEMKIDQNKIFTATITTSKGVINVELFAKEAPKTVNNFVFLAREKFYDGVVFHRIIKGFMVQTGDPLGNGTGGPGYKFADEPVTREYTRGTLAMANSGSNTNGSQFFIIHADYPLPKNYTIFGKIPDSDTESFKTLDAIAETPVVAGNGGEVSKPTETVAITSITVNEK</sequence>
<protein>
    <recommendedName>
        <fullName evidence="1">Peptidyl-prolyl cis-trans isomerase</fullName>
        <shortName evidence="1">PPIase</shortName>
        <ecNumber evidence="1">5.2.1.8</ecNumber>
    </recommendedName>
</protein>
<gene>
    <name evidence="4" type="ORF">UV59_C0023G0008</name>
</gene>
<name>A0A0G1CFK8_9BACT</name>
<dbReference type="CDD" id="cd00317">
    <property type="entry name" value="cyclophilin"/>
    <property type="match status" value="1"/>
</dbReference>
<dbReference type="EC" id="5.2.1.8" evidence="1"/>
<dbReference type="STRING" id="1618436.UV59_C0023G0008"/>
<dbReference type="SUPFAM" id="SSF50891">
    <property type="entry name" value="Cyclophilin-like"/>
    <property type="match status" value="1"/>
</dbReference>
<dbReference type="Pfam" id="PF00160">
    <property type="entry name" value="Pro_isomerase"/>
    <property type="match status" value="1"/>
</dbReference>
<feature type="compositionally biased region" description="Polar residues" evidence="2">
    <location>
        <begin position="39"/>
        <end position="51"/>
    </location>
</feature>
<dbReference type="GO" id="GO:0006457">
    <property type="term" value="P:protein folding"/>
    <property type="evidence" value="ECO:0007669"/>
    <property type="project" value="InterPro"/>
</dbReference>
<dbReference type="PROSITE" id="PS50072">
    <property type="entry name" value="CSA_PPIASE_2"/>
    <property type="match status" value="1"/>
</dbReference>
<accession>A0A0G1CFK8</accession>
<feature type="region of interest" description="Disordered" evidence="2">
    <location>
        <begin position="29"/>
        <end position="51"/>
    </location>
</feature>
<proteinExistence type="inferred from homology"/>
<comment type="function">
    <text evidence="1">PPIases accelerate the folding of proteins. It catalyzes the cis-trans isomerization of proline imidic peptide bonds in oligopeptides.</text>
</comment>